<dbReference type="SUPFAM" id="SSF52540">
    <property type="entry name" value="P-loop containing nucleoside triphosphate hydrolases"/>
    <property type="match status" value="1"/>
</dbReference>
<name>F8ADD7_THEID</name>
<dbReference type="InterPro" id="IPR052732">
    <property type="entry name" value="Cell-binding_unc_protein"/>
</dbReference>
<reference evidence="2" key="1">
    <citation type="submission" date="2011-04" db="EMBL/GenBank/DDBJ databases">
        <title>The complete genome of Thermodesulfatator indicus DSM 15286.</title>
        <authorList>
            <person name="Lucas S."/>
            <person name="Copeland A."/>
            <person name="Lapidus A."/>
            <person name="Bruce D."/>
            <person name="Goodwin L."/>
            <person name="Pitluck S."/>
            <person name="Peters L."/>
            <person name="Kyrpides N."/>
            <person name="Mavromatis K."/>
            <person name="Pagani I."/>
            <person name="Ivanova N."/>
            <person name="Saunders L."/>
            <person name="Detter J.C."/>
            <person name="Tapia R."/>
            <person name="Han C."/>
            <person name="Land M."/>
            <person name="Hauser L."/>
            <person name="Markowitz V."/>
            <person name="Cheng J.-F."/>
            <person name="Hugenholtz P."/>
            <person name="Woyke T."/>
            <person name="Wu D."/>
            <person name="Spring S."/>
            <person name="Schroeder M."/>
            <person name="Brambilla E."/>
            <person name="Klenk H.-P."/>
            <person name="Eisen J.A."/>
        </authorList>
    </citation>
    <scope>NUCLEOTIDE SEQUENCE [LARGE SCALE GENOMIC DNA]</scope>
    <source>
        <strain evidence="2">DSM 15286 / JCM 11887 / CIR29812</strain>
    </source>
</reference>
<organism evidence="1 2">
    <name type="scientific">Thermodesulfatator indicus (strain DSM 15286 / JCM 11887 / CIR29812)</name>
    <dbReference type="NCBI Taxonomy" id="667014"/>
    <lineage>
        <taxon>Bacteria</taxon>
        <taxon>Pseudomonadati</taxon>
        <taxon>Thermodesulfobacteriota</taxon>
        <taxon>Thermodesulfobacteria</taxon>
        <taxon>Thermodesulfobacteriales</taxon>
        <taxon>Thermodesulfatatoraceae</taxon>
        <taxon>Thermodesulfatator</taxon>
    </lineage>
</organism>
<sequence length="527" mass="61222">MKELPPLIKKLLNSQAYPHRPEKVELIQTHISYVFLAGDLVYKIKKPVDFGFLDFTTLEKRKFYCEREVTLNRRLCPDIYLGVVPVIEEGETAYFEKEGEPVEWAVKMKRMPEEGMMGRLIAEGRLRKDHLDLIVKKLVPFYQQAETGPEVNKYGSMEAISFNVEENFSQTKEFVGKALASYRYQHIVSWSRRFMKEKTGLFEERIVQGFIRDGHGDLYSANICFDEPKGDVYIFDCIEFNDRFRCGDVAQDLAFLAMDLDFHELEDFSRYFIDEYVSLSGEKGLLKLLDFYKCYRAYVRGKIGCFTWASPEVPEKVREEALEGARRYFDLAYLYAEGVPWLIVIFGLSGTGKSTLARALKETLLANYYNSDIVRKKLLGIKPEEHHYEPFGKGIYSEEFTQKTYEAMARYAAQDIRRGRDVILDATFRAKNLRKLVFDAVKDLKVNILFVQCMAPDEVIKARFEERAKKGGEPSDGRWEIYVKQKEVFEPPIEIPEDKILLLETTQPVEKLVERVIGRMKSARVEA</sequence>
<dbReference type="InterPro" id="IPR027417">
    <property type="entry name" value="P-loop_NTPase"/>
</dbReference>
<dbReference type="InterPro" id="IPR011009">
    <property type="entry name" value="Kinase-like_dom_sf"/>
</dbReference>
<dbReference type="STRING" id="667014.Thein_2104"/>
<dbReference type="EMBL" id="CP002683">
    <property type="protein sequence ID" value="AEH45952.1"/>
    <property type="molecule type" value="Genomic_DNA"/>
</dbReference>
<dbReference type="eggNOG" id="COG0645">
    <property type="taxonomic scope" value="Bacteria"/>
</dbReference>
<proteinExistence type="predicted"/>
<dbReference type="SUPFAM" id="SSF56112">
    <property type="entry name" value="Protein kinase-like (PK-like)"/>
    <property type="match status" value="1"/>
</dbReference>
<reference evidence="1 2" key="2">
    <citation type="journal article" date="2012" name="Stand. Genomic Sci.">
        <title>Complete genome sequence of the thermophilic sulfate-reducing ocean bacterium Thermodesulfatator indicus type strain (CIR29812(T)).</title>
        <authorList>
            <person name="Anderson I."/>
            <person name="Saunders E."/>
            <person name="Lapidus A."/>
            <person name="Nolan M."/>
            <person name="Lucas S."/>
            <person name="Tice H."/>
            <person name="Del Rio T.G."/>
            <person name="Cheng J.F."/>
            <person name="Han C."/>
            <person name="Tapia R."/>
            <person name="Goodwin L.A."/>
            <person name="Pitluck S."/>
            <person name="Liolios K."/>
            <person name="Mavromatis K."/>
            <person name="Pagani I."/>
            <person name="Ivanova N."/>
            <person name="Mikhailova N."/>
            <person name="Pati A."/>
            <person name="Chen A."/>
            <person name="Palaniappan K."/>
            <person name="Land M."/>
            <person name="Hauser L."/>
            <person name="Jeffries C.D."/>
            <person name="Chang Y.J."/>
            <person name="Brambilla E.M."/>
            <person name="Rohde M."/>
            <person name="Spring S."/>
            <person name="Goker M."/>
            <person name="Detter J.C."/>
            <person name="Woyke T."/>
            <person name="Bristow J."/>
            <person name="Eisen J.A."/>
            <person name="Markowitz V."/>
            <person name="Hugenholtz P."/>
            <person name="Kyrpides N.C."/>
            <person name="Klenk H.P."/>
        </authorList>
    </citation>
    <scope>NUCLEOTIDE SEQUENCE [LARGE SCALE GENOMIC DNA]</scope>
    <source>
        <strain evidence="2">DSM 15286 / JCM 11887 / CIR29812</strain>
    </source>
</reference>
<dbReference type="PANTHER" id="PTHR43883">
    <property type="entry name" value="SLR0207 PROTEIN"/>
    <property type="match status" value="1"/>
</dbReference>
<keyword evidence="2" id="KW-1185">Reference proteome</keyword>
<dbReference type="Proteomes" id="UP000006793">
    <property type="component" value="Chromosome"/>
</dbReference>
<dbReference type="PaxDb" id="667014-Thein_2104"/>
<dbReference type="Pfam" id="PF13671">
    <property type="entry name" value="AAA_33"/>
    <property type="match status" value="1"/>
</dbReference>
<dbReference type="eggNOG" id="COG2187">
    <property type="taxonomic scope" value="Bacteria"/>
</dbReference>
<dbReference type="InParanoid" id="F8ADD7"/>
<evidence type="ECO:0000313" key="2">
    <source>
        <dbReference type="Proteomes" id="UP000006793"/>
    </source>
</evidence>
<gene>
    <name evidence="1" type="ordered locus">Thein_2104</name>
</gene>
<dbReference type="Gene3D" id="3.40.50.300">
    <property type="entry name" value="P-loop containing nucleotide triphosphate hydrolases"/>
    <property type="match status" value="1"/>
</dbReference>
<dbReference type="RefSeq" id="WP_013908691.1">
    <property type="nucleotide sequence ID" value="NC_015681.1"/>
</dbReference>
<evidence type="ECO:0000313" key="1">
    <source>
        <dbReference type="EMBL" id="AEH45952.1"/>
    </source>
</evidence>
<protein>
    <submittedName>
        <fullName evidence="1">Aminoglycoside phosphotransferase</fullName>
    </submittedName>
</protein>
<dbReference type="KEGG" id="tid:Thein_2104"/>
<dbReference type="PANTHER" id="PTHR43883:SF1">
    <property type="entry name" value="GLUCONOKINASE"/>
    <property type="match status" value="1"/>
</dbReference>
<accession>F8ADD7</accession>
<dbReference type="AlphaFoldDB" id="F8ADD7"/>
<dbReference type="HOGENOM" id="CLU_026771_1_1_0"/>
<dbReference type="OrthoDB" id="9810277at2"/>